<dbReference type="InterPro" id="IPR041719">
    <property type="entry name" value="Ferritin_prok"/>
</dbReference>
<dbReference type="GO" id="GO:0042802">
    <property type="term" value="F:identical protein binding"/>
    <property type="evidence" value="ECO:0007669"/>
    <property type="project" value="UniProtKB-ARBA"/>
</dbReference>
<dbReference type="SUPFAM" id="SSF47240">
    <property type="entry name" value="Ferritin-like"/>
    <property type="match status" value="1"/>
</dbReference>
<evidence type="ECO:0000256" key="7">
    <source>
        <dbReference type="RuleBase" id="RU361145"/>
    </source>
</evidence>
<dbReference type="EC" id="1.16.3.2" evidence="7"/>
<evidence type="ECO:0000256" key="3">
    <source>
        <dbReference type="ARBA" id="ARBA00022723"/>
    </source>
</evidence>
<proteinExistence type="inferred from homology"/>
<dbReference type="InterPro" id="IPR009078">
    <property type="entry name" value="Ferritin-like_SF"/>
</dbReference>
<dbReference type="GO" id="GO:0008199">
    <property type="term" value="F:ferric iron binding"/>
    <property type="evidence" value="ECO:0007669"/>
    <property type="project" value="InterPro"/>
</dbReference>
<dbReference type="GO" id="GO:0005829">
    <property type="term" value="C:cytosol"/>
    <property type="evidence" value="ECO:0007669"/>
    <property type="project" value="TreeGrafter"/>
</dbReference>
<evidence type="ECO:0000256" key="5">
    <source>
        <dbReference type="ARBA" id="ARBA00023004"/>
    </source>
</evidence>
<feature type="binding site" evidence="6">
    <location>
        <position position="17"/>
    </location>
    <ligand>
        <name>Fe cation</name>
        <dbReference type="ChEBI" id="CHEBI:24875"/>
        <label>1</label>
    </ligand>
</feature>
<protein>
    <recommendedName>
        <fullName evidence="7">Ferritin</fullName>
        <ecNumber evidence="7">1.16.3.2</ecNumber>
    </recommendedName>
</protein>
<dbReference type="PANTHER" id="PTHR11431">
    <property type="entry name" value="FERRITIN"/>
    <property type="match status" value="1"/>
</dbReference>
<keyword evidence="7" id="KW-0963">Cytoplasm</keyword>
<dbReference type="RefSeq" id="WP_020964617.1">
    <property type="nucleotide sequence ID" value="NC_022097.1"/>
</dbReference>
<evidence type="ECO:0000313" key="10">
    <source>
        <dbReference type="Proteomes" id="UP000015620"/>
    </source>
</evidence>
<dbReference type="OrthoDB" id="9801481at2"/>
<organism evidence="9 10">
    <name type="scientific">Treponema pedis str. T A4</name>
    <dbReference type="NCBI Taxonomy" id="1291379"/>
    <lineage>
        <taxon>Bacteria</taxon>
        <taxon>Pseudomonadati</taxon>
        <taxon>Spirochaetota</taxon>
        <taxon>Spirochaetia</taxon>
        <taxon>Spirochaetales</taxon>
        <taxon>Treponemataceae</taxon>
        <taxon>Treponema</taxon>
    </lineage>
</organism>
<dbReference type="GO" id="GO:0004322">
    <property type="term" value="F:ferroxidase activity"/>
    <property type="evidence" value="ECO:0007669"/>
    <property type="project" value="TreeGrafter"/>
</dbReference>
<evidence type="ECO:0000259" key="8">
    <source>
        <dbReference type="PROSITE" id="PS50905"/>
    </source>
</evidence>
<evidence type="ECO:0000256" key="6">
    <source>
        <dbReference type="PIRSR" id="PIRSR601519-1"/>
    </source>
</evidence>
<dbReference type="InterPro" id="IPR009040">
    <property type="entry name" value="Ferritin-like_diiron"/>
</dbReference>
<dbReference type="InterPro" id="IPR001519">
    <property type="entry name" value="Ferritin"/>
</dbReference>
<dbReference type="PANTHER" id="PTHR11431:SF127">
    <property type="entry name" value="BACTERIAL NON-HEME FERRITIN"/>
    <property type="match status" value="1"/>
</dbReference>
<feature type="binding site" evidence="6">
    <location>
        <position position="94"/>
    </location>
    <ligand>
        <name>Fe cation</name>
        <dbReference type="ChEBI" id="CHEBI:24875"/>
        <label>1</label>
    </ligand>
</feature>
<keyword evidence="5 6" id="KW-0408">Iron</keyword>
<comment type="similarity">
    <text evidence="1 7">Belongs to the ferritin family. Prokaryotic subfamily.</text>
</comment>
<keyword evidence="10" id="KW-1185">Reference proteome</keyword>
<dbReference type="InterPro" id="IPR012347">
    <property type="entry name" value="Ferritin-like"/>
</dbReference>
<dbReference type="AlphaFoldDB" id="S5ZL64"/>
<comment type="catalytic activity">
    <reaction evidence="7">
        <text>4 Fe(2+) + O2 + 6 H2O = 4 iron(III) oxide-hydroxide + 12 H(+)</text>
        <dbReference type="Rhea" id="RHEA:11972"/>
        <dbReference type="ChEBI" id="CHEBI:15377"/>
        <dbReference type="ChEBI" id="CHEBI:15378"/>
        <dbReference type="ChEBI" id="CHEBI:15379"/>
        <dbReference type="ChEBI" id="CHEBI:29033"/>
        <dbReference type="ChEBI" id="CHEBI:78619"/>
        <dbReference type="EC" id="1.16.3.2"/>
    </reaction>
</comment>
<dbReference type="PROSITE" id="PS50905">
    <property type="entry name" value="FERRITIN_LIKE"/>
    <property type="match status" value="1"/>
</dbReference>
<dbReference type="InterPro" id="IPR008331">
    <property type="entry name" value="Ferritin_DPS_dom"/>
</dbReference>
<dbReference type="GO" id="GO:0008198">
    <property type="term" value="F:ferrous iron binding"/>
    <property type="evidence" value="ECO:0007669"/>
    <property type="project" value="TreeGrafter"/>
</dbReference>
<dbReference type="Pfam" id="PF00210">
    <property type="entry name" value="Ferritin"/>
    <property type="match status" value="1"/>
</dbReference>
<evidence type="ECO:0000256" key="1">
    <source>
        <dbReference type="ARBA" id="ARBA00006950"/>
    </source>
</evidence>
<evidence type="ECO:0000313" key="9">
    <source>
        <dbReference type="EMBL" id="AGT43317.1"/>
    </source>
</evidence>
<name>S5ZL64_9SPIR</name>
<dbReference type="GeneID" id="301089473"/>
<dbReference type="GO" id="GO:0006826">
    <property type="term" value="P:iron ion transport"/>
    <property type="evidence" value="ECO:0007669"/>
    <property type="project" value="InterPro"/>
</dbReference>
<dbReference type="GO" id="GO:0006879">
    <property type="term" value="P:intracellular iron ion homeostasis"/>
    <property type="evidence" value="ECO:0007669"/>
    <property type="project" value="UniProtKB-KW"/>
</dbReference>
<gene>
    <name evidence="9" type="ORF">TPE_0821</name>
</gene>
<dbReference type="CDD" id="cd01055">
    <property type="entry name" value="Nonheme_Ferritin"/>
    <property type="match status" value="1"/>
</dbReference>
<sequence>MLSEKLTKALNGQINKEMASAYLYLGMATHFEAEGLLGFSAWMHKQVKEEMDHAMKIYKFIFETGGKPELGKLEAPKTEYGKPEDVIKQVLEHEKSVTESVNALYALASAENDYKTQVFLQWFITEQVEEEANVQSILDKFKFVDGSAALLFLDKELGSRE</sequence>
<comment type="subcellular location">
    <subcellularLocation>
        <location evidence="7">Cytoplasm</location>
    </subcellularLocation>
</comment>
<keyword evidence="2 7" id="KW-0409">Iron storage</keyword>
<keyword evidence="4" id="KW-0560">Oxidoreductase</keyword>
<dbReference type="KEGG" id="tped:TPE_0821"/>
<dbReference type="EMBL" id="CP004120">
    <property type="protein sequence ID" value="AGT43317.1"/>
    <property type="molecule type" value="Genomic_DNA"/>
</dbReference>
<comment type="function">
    <text evidence="7">Iron-storage protein.</text>
</comment>
<feature type="binding site" evidence="6">
    <location>
        <position position="53"/>
    </location>
    <ligand>
        <name>Fe cation</name>
        <dbReference type="ChEBI" id="CHEBI:24875"/>
        <label>1</label>
    </ligand>
</feature>
<keyword evidence="3 6" id="KW-0479">Metal-binding</keyword>
<evidence type="ECO:0000256" key="4">
    <source>
        <dbReference type="ARBA" id="ARBA00023002"/>
    </source>
</evidence>
<dbReference type="Proteomes" id="UP000015620">
    <property type="component" value="Chromosome"/>
</dbReference>
<dbReference type="Gene3D" id="1.20.1260.10">
    <property type="match status" value="1"/>
</dbReference>
<feature type="binding site" evidence="6">
    <location>
        <position position="127"/>
    </location>
    <ligand>
        <name>Fe cation</name>
        <dbReference type="ChEBI" id="CHEBI:24875"/>
        <label>1</label>
    </ligand>
</feature>
<feature type="domain" description="Ferritin-like diiron" evidence="8">
    <location>
        <begin position="1"/>
        <end position="145"/>
    </location>
</feature>
<dbReference type="STRING" id="1291379.TPE_0821"/>
<dbReference type="HOGENOM" id="CLU_065681_1_2_12"/>
<reference evidence="9 10" key="1">
    <citation type="journal article" date="2013" name="PLoS ONE">
        <title>Genome-Wide Relatedness of Treponema pedis, from Gingiva and Necrotic Skin Lesions of Pigs, with the Human Oral Pathogen Treponema denticola.</title>
        <authorList>
            <person name="Svartstrom O."/>
            <person name="Mushtaq M."/>
            <person name="Pringle M."/>
            <person name="Segerman B."/>
        </authorList>
    </citation>
    <scope>NUCLEOTIDE SEQUENCE [LARGE SCALE GENOMIC DNA]</scope>
    <source>
        <strain evidence="9">T A4</strain>
    </source>
</reference>
<accession>S5ZL64</accession>
<dbReference type="FunFam" id="1.20.1260.10:FF:000001">
    <property type="entry name" value="Non-heme ferritin"/>
    <property type="match status" value="1"/>
</dbReference>
<evidence type="ECO:0000256" key="2">
    <source>
        <dbReference type="ARBA" id="ARBA00022434"/>
    </source>
</evidence>
<dbReference type="PATRIC" id="fig|1291379.3.peg.817"/>
<feature type="binding site" evidence="6">
    <location>
        <position position="50"/>
    </location>
    <ligand>
        <name>Fe cation</name>
        <dbReference type="ChEBI" id="CHEBI:24875"/>
        <label>1</label>
    </ligand>
</feature>